<accession>A0A7V7RM26</accession>
<name>A0A7V7RM26_9BACI</name>
<gene>
    <name evidence="2" type="ORF">F7732_12885</name>
</gene>
<evidence type="ECO:0000259" key="1">
    <source>
        <dbReference type="Pfam" id="PF08818"/>
    </source>
</evidence>
<protein>
    <submittedName>
        <fullName evidence="2">Iron chaperone</fullName>
    </submittedName>
</protein>
<proteinExistence type="predicted"/>
<dbReference type="RefSeq" id="WP_151574425.1">
    <property type="nucleotide sequence ID" value="NZ_WBOT01000003.1"/>
</dbReference>
<dbReference type="OrthoDB" id="384795at2"/>
<organism evidence="2 3">
    <name type="scientific">Bacillus mesophilum</name>
    <dbReference type="NCBI Taxonomy" id="1071718"/>
    <lineage>
        <taxon>Bacteria</taxon>
        <taxon>Bacillati</taxon>
        <taxon>Bacillota</taxon>
        <taxon>Bacilli</taxon>
        <taxon>Bacillales</taxon>
        <taxon>Bacillaceae</taxon>
        <taxon>Bacillus</taxon>
    </lineage>
</organism>
<dbReference type="Pfam" id="PF08818">
    <property type="entry name" value="DUF1801"/>
    <property type="match status" value="1"/>
</dbReference>
<dbReference type="Gene3D" id="3.90.1150.200">
    <property type="match status" value="1"/>
</dbReference>
<dbReference type="EMBL" id="WBOT01000003">
    <property type="protein sequence ID" value="KAB2332966.1"/>
    <property type="molecule type" value="Genomic_DNA"/>
</dbReference>
<dbReference type="SUPFAM" id="SSF159888">
    <property type="entry name" value="YdhG-like"/>
    <property type="match status" value="1"/>
</dbReference>
<feature type="domain" description="YdhG-like" evidence="1">
    <location>
        <begin position="17"/>
        <end position="111"/>
    </location>
</feature>
<sequence>MEVFEEYLASLKTVEHRVRMEEVFTWIKSTFPTLMPVIKWNQPMFTDHDTFIIGFSAAKNHMSVAPEQAGMNHVLEDIEQAGHDHTKELVRFKWKEPIDYELLEKMIQFNILDKADCPTFWRK</sequence>
<reference evidence="2 3" key="1">
    <citation type="journal article" date="2014" name="Arch. Microbiol.">
        <title>Bacillus mesophilum sp. nov., strain IITR-54T, a novel 4-chlorobiphenyl dechlorinating bacterium.</title>
        <authorList>
            <person name="Manickam N."/>
            <person name="Singh N.K."/>
            <person name="Bajaj A."/>
            <person name="Kumar R.M."/>
            <person name="Kaur G."/>
            <person name="Kaur N."/>
            <person name="Bala M."/>
            <person name="Kumar A."/>
            <person name="Mayilraj S."/>
        </authorList>
    </citation>
    <scope>NUCLEOTIDE SEQUENCE [LARGE SCALE GENOMIC DNA]</scope>
    <source>
        <strain evidence="2 3">IITR-54</strain>
    </source>
</reference>
<comment type="caution">
    <text evidence="2">The sequence shown here is derived from an EMBL/GenBank/DDBJ whole genome shotgun (WGS) entry which is preliminary data.</text>
</comment>
<evidence type="ECO:0000313" key="3">
    <source>
        <dbReference type="Proteomes" id="UP000441354"/>
    </source>
</evidence>
<evidence type="ECO:0000313" key="2">
    <source>
        <dbReference type="EMBL" id="KAB2332966.1"/>
    </source>
</evidence>
<keyword evidence="3" id="KW-1185">Reference proteome</keyword>
<dbReference type="AlphaFoldDB" id="A0A7V7RM26"/>
<dbReference type="InterPro" id="IPR014922">
    <property type="entry name" value="YdhG-like"/>
</dbReference>
<dbReference type="Proteomes" id="UP000441354">
    <property type="component" value="Unassembled WGS sequence"/>
</dbReference>